<comment type="function">
    <text evidence="2 10 12">Catalyzes the transfer of a dimethylallyl group onto the adenine at position 37 in tRNAs that read codons beginning with uridine, leading to the formation of N6-(dimethylallyl)adenosine (i(6)A).</text>
</comment>
<evidence type="ECO:0000256" key="10">
    <source>
        <dbReference type="HAMAP-Rule" id="MF_00185"/>
    </source>
</evidence>
<keyword evidence="8 10" id="KW-0460">Magnesium</keyword>
<dbReference type="GO" id="GO:0006400">
    <property type="term" value="P:tRNA modification"/>
    <property type="evidence" value="ECO:0007669"/>
    <property type="project" value="TreeGrafter"/>
</dbReference>
<dbReference type="STRING" id="584708.Apau_1333"/>
<dbReference type="Gene3D" id="3.40.50.300">
    <property type="entry name" value="P-loop containing nucleotide triphosphate hydrolases"/>
    <property type="match status" value="1"/>
</dbReference>
<evidence type="ECO:0000313" key="15">
    <source>
        <dbReference type="Proteomes" id="UP000005096"/>
    </source>
</evidence>
<evidence type="ECO:0000313" key="14">
    <source>
        <dbReference type="EMBL" id="EFQ23754.1"/>
    </source>
</evidence>
<comment type="caution">
    <text evidence="10">Lacks conserved residue(s) required for the propagation of feature annotation.</text>
</comment>
<reference evidence="14 15" key="1">
    <citation type="journal article" date="2010" name="Stand. Genomic Sci.">
        <title>Non-contiguous finished genome sequence of Aminomonas paucivorans type strain (GLU-3).</title>
        <authorList>
            <person name="Pitluck S."/>
            <person name="Yasawong M."/>
            <person name="Held B."/>
            <person name="Lapidus A."/>
            <person name="Nolan M."/>
            <person name="Copeland A."/>
            <person name="Lucas S."/>
            <person name="Del Rio T.G."/>
            <person name="Tice H."/>
            <person name="Cheng J.F."/>
            <person name="Chertkov O."/>
            <person name="Goodwin L."/>
            <person name="Tapia R."/>
            <person name="Han C."/>
            <person name="Liolios K."/>
            <person name="Ivanova N."/>
            <person name="Mavromatis K."/>
            <person name="Ovchinnikova G."/>
            <person name="Pati A."/>
            <person name="Chen A."/>
            <person name="Palaniappan K."/>
            <person name="Land M."/>
            <person name="Hauser L."/>
            <person name="Chang Y.J."/>
            <person name="Jeffries C.D."/>
            <person name="Pukall R."/>
            <person name="Spring S."/>
            <person name="Rohde M."/>
            <person name="Sikorski J."/>
            <person name="Goker M."/>
            <person name="Woyke T."/>
            <person name="Bristow J."/>
            <person name="Eisen J.A."/>
            <person name="Markowitz V."/>
            <person name="Hugenholtz P."/>
            <person name="Kyrpides N.C."/>
            <person name="Klenk H.P."/>
        </authorList>
    </citation>
    <scope>NUCLEOTIDE SEQUENCE [LARGE SCALE GENOMIC DNA]</scope>
    <source>
        <strain evidence="14 15">DSM 12260</strain>
    </source>
</reference>
<dbReference type="eggNOG" id="COG0324">
    <property type="taxonomic scope" value="Bacteria"/>
</dbReference>
<evidence type="ECO:0000256" key="4">
    <source>
        <dbReference type="ARBA" id="ARBA00022679"/>
    </source>
</evidence>
<evidence type="ECO:0000256" key="1">
    <source>
        <dbReference type="ARBA" id="ARBA00001946"/>
    </source>
</evidence>
<comment type="similarity">
    <text evidence="3 10 13">Belongs to the IPP transferase family.</text>
</comment>
<dbReference type="GO" id="GO:0052381">
    <property type="term" value="F:tRNA dimethylallyltransferase activity"/>
    <property type="evidence" value="ECO:0007669"/>
    <property type="project" value="UniProtKB-UniRule"/>
</dbReference>
<comment type="cofactor">
    <cofactor evidence="1 10">
        <name>Mg(2+)</name>
        <dbReference type="ChEBI" id="CHEBI:18420"/>
    </cofactor>
</comment>
<feature type="region of interest" description="Interaction with substrate tRNA" evidence="10">
    <location>
        <begin position="38"/>
        <end position="41"/>
    </location>
</feature>
<dbReference type="InterPro" id="IPR039657">
    <property type="entry name" value="Dimethylallyltransferase"/>
</dbReference>
<protein>
    <recommendedName>
        <fullName evidence="10">tRNA dimethylallyltransferase</fullName>
        <ecNumber evidence="10">2.5.1.75</ecNumber>
    </recommendedName>
    <alternativeName>
        <fullName evidence="10">Dimethylallyl diphosphate:tRNA dimethylallyltransferase</fullName>
        <shortName evidence="10">DMAPP:tRNA dimethylallyltransferase</shortName>
        <shortName evidence="10">DMATase</shortName>
    </alternativeName>
    <alternativeName>
        <fullName evidence="10">Isopentenyl-diphosphate:tRNA isopentenyltransferase</fullName>
        <shortName evidence="10">IPP transferase</shortName>
        <shortName evidence="10">IPPT</shortName>
        <shortName evidence="10">IPTase</shortName>
    </alternativeName>
</protein>
<dbReference type="OrthoDB" id="9776390at2"/>
<dbReference type="HAMAP" id="MF_00185">
    <property type="entry name" value="IPP_trans"/>
    <property type="match status" value="1"/>
</dbReference>
<dbReference type="SUPFAM" id="SSF52540">
    <property type="entry name" value="P-loop containing nucleoside triphosphate hydrolases"/>
    <property type="match status" value="1"/>
</dbReference>
<keyword evidence="5 10" id="KW-0819">tRNA processing</keyword>
<name>E3CZ83_9BACT</name>
<organism evidence="14 15">
    <name type="scientific">Aminomonas paucivorans DSM 12260</name>
    <dbReference type="NCBI Taxonomy" id="584708"/>
    <lineage>
        <taxon>Bacteria</taxon>
        <taxon>Thermotogati</taxon>
        <taxon>Synergistota</taxon>
        <taxon>Synergistia</taxon>
        <taxon>Synergistales</taxon>
        <taxon>Synergistaceae</taxon>
        <taxon>Aminomonas</taxon>
    </lineage>
</organism>
<dbReference type="InterPro" id="IPR018022">
    <property type="entry name" value="IPT"/>
</dbReference>
<gene>
    <name evidence="10" type="primary">miaA</name>
    <name evidence="14" type="ORF">Apau_1333</name>
</gene>
<feature type="binding site" evidence="10">
    <location>
        <begin position="13"/>
        <end position="20"/>
    </location>
    <ligand>
        <name>ATP</name>
        <dbReference type="ChEBI" id="CHEBI:30616"/>
    </ligand>
</feature>
<keyword evidence="6 10" id="KW-0547">Nucleotide-binding</keyword>
<evidence type="ECO:0000256" key="5">
    <source>
        <dbReference type="ARBA" id="ARBA00022694"/>
    </source>
</evidence>
<dbReference type="PaxDb" id="584708-Apau_1333"/>
<feature type="binding site" evidence="10">
    <location>
        <begin position="15"/>
        <end position="20"/>
    </location>
    <ligand>
        <name>substrate</name>
    </ligand>
</feature>
<keyword evidence="4 10" id="KW-0808">Transferase</keyword>
<evidence type="ECO:0000256" key="2">
    <source>
        <dbReference type="ARBA" id="ARBA00003213"/>
    </source>
</evidence>
<dbReference type="Pfam" id="PF01715">
    <property type="entry name" value="IPPT"/>
    <property type="match status" value="1"/>
</dbReference>
<keyword evidence="15" id="KW-1185">Reference proteome</keyword>
<evidence type="ECO:0000256" key="8">
    <source>
        <dbReference type="ARBA" id="ARBA00022842"/>
    </source>
</evidence>
<dbReference type="Gene3D" id="1.10.20.140">
    <property type="match status" value="1"/>
</dbReference>
<dbReference type="RefSeq" id="WP_006300957.1">
    <property type="nucleotide sequence ID" value="NZ_CM001022.1"/>
</dbReference>
<accession>E3CZ83</accession>
<evidence type="ECO:0000256" key="12">
    <source>
        <dbReference type="RuleBase" id="RU003784"/>
    </source>
</evidence>
<comment type="catalytic activity">
    <reaction evidence="9 10 11">
        <text>adenosine(37) in tRNA + dimethylallyl diphosphate = N(6)-dimethylallyladenosine(37) in tRNA + diphosphate</text>
        <dbReference type="Rhea" id="RHEA:26482"/>
        <dbReference type="Rhea" id="RHEA-COMP:10162"/>
        <dbReference type="Rhea" id="RHEA-COMP:10375"/>
        <dbReference type="ChEBI" id="CHEBI:33019"/>
        <dbReference type="ChEBI" id="CHEBI:57623"/>
        <dbReference type="ChEBI" id="CHEBI:74411"/>
        <dbReference type="ChEBI" id="CHEBI:74415"/>
        <dbReference type="EC" id="2.5.1.75"/>
    </reaction>
</comment>
<dbReference type="PANTHER" id="PTHR11088:SF60">
    <property type="entry name" value="TRNA DIMETHYLALLYLTRANSFERASE"/>
    <property type="match status" value="1"/>
</dbReference>
<evidence type="ECO:0000256" key="13">
    <source>
        <dbReference type="RuleBase" id="RU003785"/>
    </source>
</evidence>
<proteinExistence type="inferred from homology"/>
<dbReference type="PANTHER" id="PTHR11088">
    <property type="entry name" value="TRNA DIMETHYLALLYLTRANSFERASE"/>
    <property type="match status" value="1"/>
</dbReference>
<dbReference type="EC" id="2.5.1.75" evidence="10"/>
<evidence type="ECO:0000256" key="7">
    <source>
        <dbReference type="ARBA" id="ARBA00022840"/>
    </source>
</evidence>
<feature type="site" description="Interaction with substrate tRNA" evidence="10">
    <location>
        <position position="127"/>
    </location>
</feature>
<evidence type="ECO:0000256" key="9">
    <source>
        <dbReference type="ARBA" id="ARBA00049563"/>
    </source>
</evidence>
<dbReference type="Proteomes" id="UP000005096">
    <property type="component" value="Chromosome"/>
</dbReference>
<keyword evidence="7 10" id="KW-0067">ATP-binding</keyword>
<comment type="subunit">
    <text evidence="10">Monomer.</text>
</comment>
<dbReference type="InterPro" id="IPR027417">
    <property type="entry name" value="P-loop_NTPase"/>
</dbReference>
<dbReference type="FunFam" id="1.10.20.140:FF:000001">
    <property type="entry name" value="tRNA dimethylallyltransferase"/>
    <property type="match status" value="1"/>
</dbReference>
<sequence length="311" mass="35901">MTRPQETTLALIGPTAVGKTELSLHLAEEVGGEILSVDSRQVYRYLDVGTDKVSPETRKRVLHHAIDVADPDDPFSVADFLALARDAIRRIRARGRIPLLVGGTPFYYRALEGGLLSQSLPSDAQVRSRLEEEARERGREILHGELAALDPEAARRIHPRDVHRTVRALEIFRCSGQTPSWWYAQGKTLGGEFRIRYVGLIRPREELWRRIEERVRFQFSHGYPEEVRWLLDQGYDPRLPSLQGFGYRELTAWCRGTMTLEEALEGDIRATKAFSRRQMTWFRRFTPCVWYDLSERSREDVQQSLREAVIP</sequence>
<feature type="site" description="Interaction with substrate tRNA" evidence="10">
    <location>
        <position position="104"/>
    </location>
</feature>
<evidence type="ECO:0000256" key="11">
    <source>
        <dbReference type="RuleBase" id="RU003783"/>
    </source>
</evidence>
<dbReference type="EMBL" id="CM001022">
    <property type="protein sequence ID" value="EFQ23754.1"/>
    <property type="molecule type" value="Genomic_DNA"/>
</dbReference>
<dbReference type="NCBIfam" id="TIGR00174">
    <property type="entry name" value="miaA"/>
    <property type="match status" value="1"/>
</dbReference>
<dbReference type="AlphaFoldDB" id="E3CZ83"/>
<evidence type="ECO:0000256" key="3">
    <source>
        <dbReference type="ARBA" id="ARBA00005842"/>
    </source>
</evidence>
<dbReference type="GO" id="GO:0005524">
    <property type="term" value="F:ATP binding"/>
    <property type="evidence" value="ECO:0007669"/>
    <property type="project" value="UniProtKB-UniRule"/>
</dbReference>
<dbReference type="HOGENOM" id="CLU_032616_0_1_0"/>
<evidence type="ECO:0000256" key="6">
    <source>
        <dbReference type="ARBA" id="ARBA00022741"/>
    </source>
</evidence>